<evidence type="ECO:0000256" key="6">
    <source>
        <dbReference type="ARBA" id="ARBA00022840"/>
    </source>
</evidence>
<evidence type="ECO:0000256" key="9">
    <source>
        <dbReference type="ARBA" id="ARBA00047493"/>
    </source>
</evidence>
<keyword evidence="4" id="KW-0479">Metal-binding</keyword>
<keyword evidence="5 10" id="KW-0547">Nucleotide-binding</keyword>
<evidence type="ECO:0000256" key="10">
    <source>
        <dbReference type="PIRNR" id="PIRNR001563"/>
    </source>
</evidence>
<dbReference type="GO" id="GO:0005737">
    <property type="term" value="C:cytoplasm"/>
    <property type="evidence" value="ECO:0007669"/>
    <property type="project" value="TreeGrafter"/>
</dbReference>
<dbReference type="InterPro" id="IPR036565">
    <property type="entry name" value="Mur-like_cat_sf"/>
</dbReference>
<keyword evidence="7" id="KW-0460">Magnesium</keyword>
<evidence type="ECO:0000313" key="13">
    <source>
        <dbReference type="EMBL" id="KXA31759.1"/>
    </source>
</evidence>
<dbReference type="GO" id="GO:0008841">
    <property type="term" value="F:dihydrofolate synthase activity"/>
    <property type="evidence" value="ECO:0007669"/>
    <property type="project" value="TreeGrafter"/>
</dbReference>
<dbReference type="EC" id="6.3.2.17" evidence="2"/>
<evidence type="ECO:0000256" key="5">
    <source>
        <dbReference type="ARBA" id="ARBA00022741"/>
    </source>
</evidence>
<protein>
    <recommendedName>
        <fullName evidence="2">tetrahydrofolate synthase</fullName>
        <ecNumber evidence="2">6.3.2.17</ecNumber>
    </recommendedName>
    <alternativeName>
        <fullName evidence="8">Tetrahydrofolylpolyglutamate synthase</fullName>
    </alternativeName>
</protein>
<dbReference type="InterPro" id="IPR036615">
    <property type="entry name" value="Mur_ligase_C_dom_sf"/>
</dbReference>
<accession>A0A133PSF5</accession>
<dbReference type="SUPFAM" id="SSF53244">
    <property type="entry name" value="MurD-like peptide ligases, peptide-binding domain"/>
    <property type="match status" value="1"/>
</dbReference>
<dbReference type="InterPro" id="IPR001645">
    <property type="entry name" value="Folylpolyglutamate_synth"/>
</dbReference>
<dbReference type="SUPFAM" id="SSF53623">
    <property type="entry name" value="MurD-like peptide ligases, catalytic domain"/>
    <property type="match status" value="1"/>
</dbReference>
<dbReference type="PANTHER" id="PTHR11136:SF0">
    <property type="entry name" value="DIHYDROFOLATE SYNTHETASE-RELATED"/>
    <property type="match status" value="1"/>
</dbReference>
<dbReference type="PIRSF" id="PIRSF001563">
    <property type="entry name" value="Folylpolyglu_synth"/>
    <property type="match status" value="1"/>
</dbReference>
<dbReference type="Pfam" id="PF02875">
    <property type="entry name" value="Mur_ligase_C"/>
    <property type="match status" value="1"/>
</dbReference>
<dbReference type="AlphaFoldDB" id="A0A133PSF5"/>
<dbReference type="GO" id="GO:0046872">
    <property type="term" value="F:metal ion binding"/>
    <property type="evidence" value="ECO:0007669"/>
    <property type="project" value="UniProtKB-KW"/>
</dbReference>
<dbReference type="RefSeq" id="WP_060799462.1">
    <property type="nucleotide sequence ID" value="NZ_KQ957086.1"/>
</dbReference>
<organism evidence="13">
    <name type="scientific">Peptoniphilus harei</name>
    <dbReference type="NCBI Taxonomy" id="54005"/>
    <lineage>
        <taxon>Bacteria</taxon>
        <taxon>Bacillati</taxon>
        <taxon>Bacillota</taxon>
        <taxon>Tissierellia</taxon>
        <taxon>Tissierellales</taxon>
        <taxon>Peptoniphilaceae</taxon>
        <taxon>Peptoniphilus</taxon>
    </lineage>
</organism>
<evidence type="ECO:0000256" key="1">
    <source>
        <dbReference type="ARBA" id="ARBA00008276"/>
    </source>
</evidence>
<name>A0A133PSF5_9FIRM</name>
<dbReference type="GO" id="GO:0005524">
    <property type="term" value="F:ATP binding"/>
    <property type="evidence" value="ECO:0007669"/>
    <property type="project" value="UniProtKB-KW"/>
</dbReference>
<comment type="catalytic activity">
    <reaction evidence="9">
        <text>(6S)-5,6,7,8-tetrahydrofolyl-(gamma-L-Glu)(n) + L-glutamate + ATP = (6S)-5,6,7,8-tetrahydrofolyl-(gamma-L-Glu)(n+1) + ADP + phosphate + H(+)</text>
        <dbReference type="Rhea" id="RHEA:10580"/>
        <dbReference type="Rhea" id="RHEA-COMP:14738"/>
        <dbReference type="Rhea" id="RHEA-COMP:14740"/>
        <dbReference type="ChEBI" id="CHEBI:15378"/>
        <dbReference type="ChEBI" id="CHEBI:29985"/>
        <dbReference type="ChEBI" id="CHEBI:30616"/>
        <dbReference type="ChEBI" id="CHEBI:43474"/>
        <dbReference type="ChEBI" id="CHEBI:141005"/>
        <dbReference type="ChEBI" id="CHEBI:456216"/>
        <dbReference type="EC" id="6.3.2.17"/>
    </reaction>
</comment>
<comment type="caution">
    <text evidence="13">The sequence shown here is derived from an EMBL/GenBank/DDBJ whole genome shotgun (WGS) entry which is preliminary data.</text>
</comment>
<sequence>MTYQEVVKNIESRIGKFKSKGNVRIKKFLEKLGSPHKNLKVIHVAGTNGKGSTVNFIKDVLKEDYKVGSFVSPHLITYCDRIKIGDAEISQADFAEIGEFIIEREKDIVEDYGDLNLFEFLTIMAIIYFEREGVDLAILEVGMGGRADSTNIFTSHEKLISLITSISMDHMEYLGDTIEEIADAKAGIIQEGGLVVTTNRDPKILGVIEREAKEKSAEIFYTKDLASEILKSDLRGIDFKVKLDEVEEDFHLTQIGDYQVENAIGAIYALYLLNKKGILKISLEDIKTRIKRSTWKGRMEIVSRDPLIILDGAHNFDGIKRLVESLDNFKFKKLHLIMSILADKEHKKMLEEISSYTDEVVFVNLDYKRGTSPDELSSEASEYGLKGQVMTIDEALAYYKKSYQEGDLILITGSLYFVSEARSKILNYDYSI</sequence>
<dbReference type="EMBL" id="LRQE01000003">
    <property type="protein sequence ID" value="KXA31759.1"/>
    <property type="molecule type" value="Genomic_DNA"/>
</dbReference>
<keyword evidence="6 10" id="KW-0067">ATP-binding</keyword>
<dbReference type="InterPro" id="IPR004101">
    <property type="entry name" value="Mur_ligase_C"/>
</dbReference>
<dbReference type="Pfam" id="PF08245">
    <property type="entry name" value="Mur_ligase_M"/>
    <property type="match status" value="1"/>
</dbReference>
<evidence type="ECO:0000256" key="3">
    <source>
        <dbReference type="ARBA" id="ARBA00022598"/>
    </source>
</evidence>
<dbReference type="GO" id="GO:0004326">
    <property type="term" value="F:tetrahydrofolylpolyglutamate synthase activity"/>
    <property type="evidence" value="ECO:0007669"/>
    <property type="project" value="UniProtKB-EC"/>
</dbReference>
<evidence type="ECO:0000256" key="7">
    <source>
        <dbReference type="ARBA" id="ARBA00022842"/>
    </source>
</evidence>
<dbReference type="Proteomes" id="UP000070174">
    <property type="component" value="Unassembled WGS sequence"/>
</dbReference>
<evidence type="ECO:0000259" key="11">
    <source>
        <dbReference type="Pfam" id="PF02875"/>
    </source>
</evidence>
<gene>
    <name evidence="13" type="ORF">HMPREF3229_00132</name>
</gene>
<dbReference type="Gene3D" id="3.90.190.20">
    <property type="entry name" value="Mur ligase, C-terminal domain"/>
    <property type="match status" value="1"/>
</dbReference>
<keyword evidence="3 10" id="KW-0436">Ligase</keyword>
<evidence type="ECO:0000259" key="12">
    <source>
        <dbReference type="Pfam" id="PF08245"/>
    </source>
</evidence>
<dbReference type="Gene3D" id="3.40.1190.10">
    <property type="entry name" value="Mur-like, catalytic domain"/>
    <property type="match status" value="1"/>
</dbReference>
<feature type="domain" description="Mur ligase central" evidence="12">
    <location>
        <begin position="44"/>
        <end position="269"/>
    </location>
</feature>
<proteinExistence type="inferred from homology"/>
<feature type="domain" description="Mur ligase C-terminal" evidence="11">
    <location>
        <begin position="297"/>
        <end position="414"/>
    </location>
</feature>
<dbReference type="PANTHER" id="PTHR11136">
    <property type="entry name" value="FOLYLPOLYGLUTAMATE SYNTHASE-RELATED"/>
    <property type="match status" value="1"/>
</dbReference>
<evidence type="ECO:0000256" key="4">
    <source>
        <dbReference type="ARBA" id="ARBA00022723"/>
    </source>
</evidence>
<evidence type="ECO:0000256" key="8">
    <source>
        <dbReference type="ARBA" id="ARBA00030592"/>
    </source>
</evidence>
<evidence type="ECO:0000313" key="14">
    <source>
        <dbReference type="Proteomes" id="UP000070174"/>
    </source>
</evidence>
<dbReference type="InterPro" id="IPR013221">
    <property type="entry name" value="Mur_ligase_cen"/>
</dbReference>
<dbReference type="PATRIC" id="fig|54005.3.peg.130"/>
<evidence type="ECO:0000256" key="2">
    <source>
        <dbReference type="ARBA" id="ARBA00013025"/>
    </source>
</evidence>
<comment type="similarity">
    <text evidence="1 10">Belongs to the folylpolyglutamate synthase family.</text>
</comment>
<dbReference type="NCBIfam" id="TIGR01499">
    <property type="entry name" value="folC"/>
    <property type="match status" value="1"/>
</dbReference>
<reference evidence="13 14" key="1">
    <citation type="submission" date="2016-01" db="EMBL/GenBank/DDBJ databases">
        <authorList>
            <person name="Oliw E.H."/>
        </authorList>
    </citation>
    <scope>NUCLEOTIDE SEQUENCE [LARGE SCALE GENOMIC DNA]</scope>
    <source>
        <strain evidence="13 14">CMW7756A</strain>
    </source>
</reference>